<dbReference type="Proteomes" id="UP000029223">
    <property type="component" value="Unassembled WGS sequence"/>
</dbReference>
<comment type="caution">
    <text evidence="1">The sequence shown here is derived from an EMBL/GenBank/DDBJ whole genome shotgun (WGS) entry which is preliminary data.</text>
</comment>
<protein>
    <submittedName>
        <fullName evidence="1">Uncharacterized protein</fullName>
    </submittedName>
</protein>
<proteinExistence type="predicted"/>
<keyword evidence="2" id="KW-1185">Reference proteome</keyword>
<sequence>MLHYGYRWVDGDEPARSYLAKRDYRFGADYYLLTPENHIDGALTTILDAYPVKAQILASTGQVFIVED</sequence>
<gene>
    <name evidence="1" type="ORF">JCM19239_6080</name>
</gene>
<evidence type="ECO:0000313" key="2">
    <source>
        <dbReference type="Proteomes" id="UP000029223"/>
    </source>
</evidence>
<accession>A0ABQ0JJQ5</accession>
<evidence type="ECO:0000313" key="1">
    <source>
        <dbReference type="EMBL" id="GAL28992.1"/>
    </source>
</evidence>
<reference evidence="2" key="2">
    <citation type="submission" date="2014-09" db="EMBL/GenBank/DDBJ databases">
        <authorList>
            <consortium name="NBRP consortium"/>
            <person name="Sawabe T."/>
            <person name="Meirelles P."/>
            <person name="Nakanishi M."/>
            <person name="Sayaka M."/>
            <person name="Hattori M."/>
            <person name="Ohkuma M."/>
        </authorList>
    </citation>
    <scope>NUCLEOTIDE SEQUENCE [LARGE SCALE GENOMIC DNA]</scope>
    <source>
        <strain evidence="2">JCM 19239</strain>
    </source>
</reference>
<dbReference type="EMBL" id="BBMS01000055">
    <property type="protein sequence ID" value="GAL28992.1"/>
    <property type="molecule type" value="Genomic_DNA"/>
</dbReference>
<organism evidence="1 2">
    <name type="scientific">Vibrio variabilis</name>
    <dbReference type="NCBI Taxonomy" id="990271"/>
    <lineage>
        <taxon>Bacteria</taxon>
        <taxon>Pseudomonadati</taxon>
        <taxon>Pseudomonadota</taxon>
        <taxon>Gammaproteobacteria</taxon>
        <taxon>Vibrionales</taxon>
        <taxon>Vibrionaceae</taxon>
        <taxon>Vibrio</taxon>
    </lineage>
</organism>
<name>A0ABQ0JJQ5_9VIBR</name>
<reference evidence="2" key="1">
    <citation type="submission" date="2014-09" db="EMBL/GenBank/DDBJ databases">
        <title>Vibrio variabilis JCM 19239. (C206) whole genome shotgun sequence.</title>
        <authorList>
            <person name="Sawabe T."/>
            <person name="Meirelles P."/>
            <person name="Nakanishi M."/>
            <person name="Sayaka M."/>
            <person name="Hattori M."/>
            <person name="Ohkuma M."/>
        </authorList>
    </citation>
    <scope>NUCLEOTIDE SEQUENCE [LARGE SCALE GENOMIC DNA]</scope>
    <source>
        <strain evidence="2">JCM 19239</strain>
    </source>
</reference>